<evidence type="ECO:0000259" key="3">
    <source>
        <dbReference type="PROSITE" id="PS51371"/>
    </source>
</evidence>
<dbReference type="PANTHER" id="PTHR43080">
    <property type="entry name" value="CBS DOMAIN-CONTAINING PROTEIN CBSX3, MITOCHONDRIAL"/>
    <property type="match status" value="1"/>
</dbReference>
<evidence type="ECO:0000313" key="5">
    <source>
        <dbReference type="Proteomes" id="UP001168098"/>
    </source>
</evidence>
<reference evidence="4 5" key="1">
    <citation type="journal article" date="2023" name="BMC Biotechnol.">
        <title>Vitis rotundifolia cv Carlos genome sequencing.</title>
        <authorList>
            <person name="Huff M."/>
            <person name="Hulse-Kemp A."/>
            <person name="Scheffler B."/>
            <person name="Youngblood R."/>
            <person name="Simpson S."/>
            <person name="Babiker E."/>
            <person name="Staton M."/>
        </authorList>
    </citation>
    <scope>NUCLEOTIDE SEQUENCE [LARGE SCALE GENOMIC DNA]</scope>
    <source>
        <tissue evidence="4">Leaf</tissue>
    </source>
</reference>
<evidence type="ECO:0000313" key="4">
    <source>
        <dbReference type="EMBL" id="KAJ9700830.1"/>
    </source>
</evidence>
<dbReference type="AlphaFoldDB" id="A0AA39A4I9"/>
<comment type="caution">
    <text evidence="4">The sequence shown here is derived from an EMBL/GenBank/DDBJ whole genome shotgun (WGS) entry which is preliminary data.</text>
</comment>
<keyword evidence="1 2" id="KW-0129">CBS domain</keyword>
<gene>
    <name evidence="4" type="ORF">PVL29_006246</name>
</gene>
<dbReference type="InterPro" id="IPR000644">
    <property type="entry name" value="CBS_dom"/>
</dbReference>
<name>A0AA39A4I9_VITRO</name>
<dbReference type="Pfam" id="PF00571">
    <property type="entry name" value="CBS"/>
    <property type="match status" value="1"/>
</dbReference>
<dbReference type="InterPro" id="IPR046342">
    <property type="entry name" value="CBS_dom_sf"/>
</dbReference>
<keyword evidence="5" id="KW-1185">Reference proteome</keyword>
<dbReference type="InterPro" id="IPR051257">
    <property type="entry name" value="Diverse_CBS-Domain"/>
</dbReference>
<dbReference type="PROSITE" id="PS51371">
    <property type="entry name" value="CBS"/>
    <property type="match status" value="1"/>
</dbReference>
<evidence type="ECO:0000256" key="1">
    <source>
        <dbReference type="ARBA" id="ARBA00023122"/>
    </source>
</evidence>
<dbReference type="SUPFAM" id="SSF54631">
    <property type="entry name" value="CBS-domain pair"/>
    <property type="match status" value="1"/>
</dbReference>
<dbReference type="Gene3D" id="3.10.580.10">
    <property type="entry name" value="CBS-domain"/>
    <property type="match status" value="1"/>
</dbReference>
<proteinExistence type="predicted"/>
<organism evidence="4 5">
    <name type="scientific">Vitis rotundifolia</name>
    <name type="common">Muscadine grape</name>
    <dbReference type="NCBI Taxonomy" id="103349"/>
    <lineage>
        <taxon>Eukaryota</taxon>
        <taxon>Viridiplantae</taxon>
        <taxon>Streptophyta</taxon>
        <taxon>Embryophyta</taxon>
        <taxon>Tracheophyta</taxon>
        <taxon>Spermatophyta</taxon>
        <taxon>Magnoliopsida</taxon>
        <taxon>eudicotyledons</taxon>
        <taxon>Gunneridae</taxon>
        <taxon>Pentapetalae</taxon>
        <taxon>rosids</taxon>
        <taxon>Vitales</taxon>
        <taxon>Vitaceae</taxon>
        <taxon>Viteae</taxon>
        <taxon>Vitis</taxon>
    </lineage>
</organism>
<dbReference type="Proteomes" id="UP001168098">
    <property type="component" value="Unassembled WGS sequence"/>
</dbReference>
<sequence length="193" mass="21510">MRRLFYWVAVHMKNEAMWEKWLPNMNVILYIGTRASREVCQLPSKKMPELTLSYAVIEVEDKTKDIPISKDILMRATGQNLHTESTPVEKVVTPNPECLTIDTPIFNALHTMHDGKLLHLPVIDGDGGVVAVADVMHITHATVATVSQVGTNAGFNNEAVSDICPCPADPSAPPLSMARKEKERKGIRWQAWI</sequence>
<dbReference type="PANTHER" id="PTHR43080:SF2">
    <property type="entry name" value="CBS DOMAIN-CONTAINING PROTEIN"/>
    <property type="match status" value="1"/>
</dbReference>
<accession>A0AA39A4I9</accession>
<evidence type="ECO:0000256" key="2">
    <source>
        <dbReference type="PROSITE-ProRule" id="PRU00703"/>
    </source>
</evidence>
<feature type="domain" description="CBS" evidence="3">
    <location>
        <begin position="92"/>
        <end position="149"/>
    </location>
</feature>
<dbReference type="EMBL" id="JARBHA010000005">
    <property type="protein sequence ID" value="KAJ9700830.1"/>
    <property type="molecule type" value="Genomic_DNA"/>
</dbReference>
<protein>
    <recommendedName>
        <fullName evidence="3">CBS domain-containing protein</fullName>
    </recommendedName>
</protein>